<feature type="domain" description="Sigma-54 factor interaction" evidence="6">
    <location>
        <begin position="219"/>
        <end position="448"/>
    </location>
</feature>
<dbReference type="InterPro" id="IPR010523">
    <property type="entry name" value="XylR_N"/>
</dbReference>
<dbReference type="RefSeq" id="WP_009623145.1">
    <property type="nucleotide sequence ID" value="NZ_CP015878.1"/>
</dbReference>
<keyword evidence="3" id="KW-0805">Transcription regulation</keyword>
<protein>
    <submittedName>
        <fullName evidence="7">Sigma-54-dependent Fis family transcriptional regulator</fullName>
    </submittedName>
</protein>
<dbReference type="AlphaFoldDB" id="A0A1A9KAI4"/>
<dbReference type="GO" id="GO:0005524">
    <property type="term" value="F:ATP binding"/>
    <property type="evidence" value="ECO:0007669"/>
    <property type="project" value="UniProtKB-KW"/>
</dbReference>
<dbReference type="InterPro" id="IPR024096">
    <property type="entry name" value="NO_sig/Golgi_transp_ligand-bd"/>
</dbReference>
<dbReference type="InterPro" id="IPR009057">
    <property type="entry name" value="Homeodomain-like_sf"/>
</dbReference>
<dbReference type="InterPro" id="IPR025943">
    <property type="entry name" value="Sigma_54_int_dom_ATP-bd_2"/>
</dbReference>
<evidence type="ECO:0000313" key="8">
    <source>
        <dbReference type="Proteomes" id="UP000077748"/>
    </source>
</evidence>
<dbReference type="InterPro" id="IPR004096">
    <property type="entry name" value="V4R"/>
</dbReference>
<dbReference type="PROSITE" id="PS00688">
    <property type="entry name" value="SIGMA54_INTERACT_3"/>
    <property type="match status" value="1"/>
</dbReference>
<evidence type="ECO:0000256" key="4">
    <source>
        <dbReference type="ARBA" id="ARBA00023125"/>
    </source>
</evidence>
<dbReference type="Gene3D" id="1.10.8.60">
    <property type="match status" value="1"/>
</dbReference>
<keyword evidence="5" id="KW-0804">Transcription</keyword>
<keyword evidence="2" id="KW-0067">ATP-binding</keyword>
<gene>
    <name evidence="7" type="ORF">A9C11_11975</name>
</gene>
<dbReference type="InterPro" id="IPR027417">
    <property type="entry name" value="P-loop_NTPase"/>
</dbReference>
<dbReference type="PANTHER" id="PTHR32071">
    <property type="entry name" value="TRANSCRIPTIONAL REGULATORY PROTEIN"/>
    <property type="match status" value="1"/>
</dbReference>
<dbReference type="Pfam" id="PF02954">
    <property type="entry name" value="HTH_8"/>
    <property type="match status" value="1"/>
</dbReference>
<sequence length="543" mass="60704">MGARSFPQDLLRQFRMQPEKGQIWIGQQRAFLMQLSAFAAFRRELIAEIGVAHSRRLLARMGYATGSSDAGLARQLRGDESDHAFMAGPLLHALEGVTQVETLRMEVDVESGHHYVEQIWHDSFEASAHLAHLPPSAEPVCWMQVGHASGFNSAFFGRTVLFREVECRGMGHAHCRIIGKPLEEWGPDGDQLELFGSTDYINASLNDPVLDEALAVSDLIGADPSFLATCRRIEKIATRDVTVLFQGETGVGKERFARLLHQLSHRADKPFVAVNCAALPETLIESELFGVEKGAFTGAHRSRPGRFEQADGGTLFLDEIGTLTSVAQEKLLRVLQQREVDRLGGDAPRPVDIRVIAATNADLEKDVQQGRFREDLYYRINVVPIHIPALRERRNDIPLLIRYFIKRFSTQHQRTIKGLSRAAVRALLEYHYPGNVRELENIIERGVVLADDNEPIGLSDLFLSPAREAEARPDFEAPQQRQRIIEQWLDEHPLEELIEASVKRALGRAGGNVAGAARLLGITRRQLEHRLKTRQPGDAGMAD</sequence>
<evidence type="ECO:0000256" key="3">
    <source>
        <dbReference type="ARBA" id="ARBA00023015"/>
    </source>
</evidence>
<name>A0A1A9KAI4_9PSED</name>
<dbReference type="FunFam" id="3.40.50.300:FF:000006">
    <property type="entry name" value="DNA-binding transcriptional regulator NtrC"/>
    <property type="match status" value="1"/>
</dbReference>
<evidence type="ECO:0000256" key="2">
    <source>
        <dbReference type="ARBA" id="ARBA00022840"/>
    </source>
</evidence>
<proteinExistence type="predicted"/>
<dbReference type="PROSITE" id="PS50045">
    <property type="entry name" value="SIGMA54_INTERACT_4"/>
    <property type="match status" value="1"/>
</dbReference>
<dbReference type="Pfam" id="PF00158">
    <property type="entry name" value="Sigma54_activat"/>
    <property type="match status" value="1"/>
</dbReference>
<dbReference type="SUPFAM" id="SSF52540">
    <property type="entry name" value="P-loop containing nucleoside triphosphate hydrolases"/>
    <property type="match status" value="1"/>
</dbReference>
<dbReference type="PROSITE" id="PS00676">
    <property type="entry name" value="SIGMA54_INTERACT_2"/>
    <property type="match status" value="1"/>
</dbReference>
<dbReference type="EMBL" id="CP015878">
    <property type="protein sequence ID" value="ANI14657.1"/>
    <property type="molecule type" value="Genomic_DNA"/>
</dbReference>
<dbReference type="InterPro" id="IPR058031">
    <property type="entry name" value="AAA_lid_NorR"/>
</dbReference>
<dbReference type="Pfam" id="PF02830">
    <property type="entry name" value="V4R"/>
    <property type="match status" value="1"/>
</dbReference>
<dbReference type="Proteomes" id="UP000077748">
    <property type="component" value="Chromosome"/>
</dbReference>
<evidence type="ECO:0000259" key="6">
    <source>
        <dbReference type="PROSITE" id="PS50045"/>
    </source>
</evidence>
<dbReference type="InterPro" id="IPR003593">
    <property type="entry name" value="AAA+_ATPase"/>
</dbReference>
<accession>A0A1A9KAI4</accession>
<keyword evidence="1" id="KW-0547">Nucleotide-binding</keyword>
<dbReference type="InterPro" id="IPR002197">
    <property type="entry name" value="HTH_Fis"/>
</dbReference>
<dbReference type="SMART" id="SM00382">
    <property type="entry name" value="AAA"/>
    <property type="match status" value="1"/>
</dbReference>
<dbReference type="GO" id="GO:0043565">
    <property type="term" value="F:sequence-specific DNA binding"/>
    <property type="evidence" value="ECO:0007669"/>
    <property type="project" value="InterPro"/>
</dbReference>
<dbReference type="Gene3D" id="3.30.1380.20">
    <property type="entry name" value="Trafficking protein particle complex subunit 3"/>
    <property type="match status" value="1"/>
</dbReference>
<keyword evidence="4" id="KW-0238">DNA-binding</keyword>
<dbReference type="Gene3D" id="3.40.50.300">
    <property type="entry name" value="P-loop containing nucleotide triphosphate hydrolases"/>
    <property type="match status" value="1"/>
</dbReference>
<dbReference type="GO" id="GO:0006355">
    <property type="term" value="P:regulation of DNA-templated transcription"/>
    <property type="evidence" value="ECO:0007669"/>
    <property type="project" value="InterPro"/>
</dbReference>
<evidence type="ECO:0000313" key="7">
    <source>
        <dbReference type="EMBL" id="ANI14657.1"/>
    </source>
</evidence>
<dbReference type="SUPFAM" id="SSF46689">
    <property type="entry name" value="Homeodomain-like"/>
    <property type="match status" value="1"/>
</dbReference>
<dbReference type="InterPro" id="IPR025662">
    <property type="entry name" value="Sigma_54_int_dom_ATP-bd_1"/>
</dbReference>
<dbReference type="SUPFAM" id="SSF111126">
    <property type="entry name" value="Ligand-binding domain in the NO signalling and Golgi transport"/>
    <property type="match status" value="1"/>
</dbReference>
<dbReference type="Gene3D" id="1.10.10.60">
    <property type="entry name" value="Homeodomain-like"/>
    <property type="match status" value="1"/>
</dbReference>
<dbReference type="PROSITE" id="PS00675">
    <property type="entry name" value="SIGMA54_INTERACT_1"/>
    <property type="match status" value="1"/>
</dbReference>
<evidence type="ECO:0000256" key="1">
    <source>
        <dbReference type="ARBA" id="ARBA00022741"/>
    </source>
</evidence>
<dbReference type="PRINTS" id="PR01590">
    <property type="entry name" value="HTHFIS"/>
</dbReference>
<dbReference type="Pfam" id="PF06505">
    <property type="entry name" value="XylR_N"/>
    <property type="match status" value="1"/>
</dbReference>
<dbReference type="InterPro" id="IPR002078">
    <property type="entry name" value="Sigma_54_int"/>
</dbReference>
<organism evidence="7 8">
    <name type="scientific">Pseudomonas citronellolis</name>
    <dbReference type="NCBI Taxonomy" id="53408"/>
    <lineage>
        <taxon>Bacteria</taxon>
        <taxon>Pseudomonadati</taxon>
        <taxon>Pseudomonadota</taxon>
        <taxon>Gammaproteobacteria</taxon>
        <taxon>Pseudomonadales</taxon>
        <taxon>Pseudomonadaceae</taxon>
        <taxon>Pseudomonas</taxon>
    </lineage>
</organism>
<dbReference type="SMART" id="SM00989">
    <property type="entry name" value="V4R"/>
    <property type="match status" value="1"/>
</dbReference>
<dbReference type="Pfam" id="PF25601">
    <property type="entry name" value="AAA_lid_14"/>
    <property type="match status" value="1"/>
</dbReference>
<reference evidence="7 8" key="1">
    <citation type="submission" date="2016-05" db="EMBL/GenBank/DDBJ databases">
        <title>Genome Sequence of Pseudomonas citronellolis Strain SJTE-3, an Estrogens and Persistent Organic Pollutants degradation strain.</title>
        <authorList>
            <person name="Liang R."/>
        </authorList>
    </citation>
    <scope>NUCLEOTIDE SEQUENCE [LARGE SCALE GENOMIC DNA]</scope>
    <source>
        <strain evidence="7 8">SJTE-3</strain>
    </source>
</reference>
<dbReference type="CDD" id="cd00009">
    <property type="entry name" value="AAA"/>
    <property type="match status" value="1"/>
</dbReference>
<evidence type="ECO:0000256" key="5">
    <source>
        <dbReference type="ARBA" id="ARBA00023163"/>
    </source>
</evidence>
<dbReference type="InterPro" id="IPR025944">
    <property type="entry name" value="Sigma_54_int_dom_CS"/>
</dbReference>